<dbReference type="RefSeq" id="WP_126381592.1">
    <property type="nucleotide sequence ID" value="NZ_LR134350.1"/>
</dbReference>
<name>A0A3S5EGW7_9ACTO</name>
<gene>
    <name evidence="2" type="ORF">NCTC11636_00397</name>
</gene>
<dbReference type="PROSITE" id="PS51257">
    <property type="entry name" value="PROKAR_LIPOPROTEIN"/>
    <property type="match status" value="1"/>
</dbReference>
<evidence type="ECO:0008006" key="4">
    <source>
        <dbReference type="Google" id="ProtNLM"/>
    </source>
</evidence>
<dbReference type="AlphaFoldDB" id="A0A3S5EGW7"/>
<dbReference type="InterPro" id="IPR011048">
    <property type="entry name" value="Haem_d1_sf"/>
</dbReference>
<dbReference type="OrthoDB" id="3260213at2"/>
<evidence type="ECO:0000313" key="2">
    <source>
        <dbReference type="EMBL" id="VEG26194.1"/>
    </source>
</evidence>
<keyword evidence="1" id="KW-0732">Signal</keyword>
<dbReference type="KEGG" id="ahw:NCTC11636_00397"/>
<evidence type="ECO:0000256" key="1">
    <source>
        <dbReference type="SAM" id="SignalP"/>
    </source>
</evidence>
<accession>A0A3S5EGW7</accession>
<organism evidence="2 3">
    <name type="scientific">Actinomyces howellii</name>
    <dbReference type="NCBI Taxonomy" id="52771"/>
    <lineage>
        <taxon>Bacteria</taxon>
        <taxon>Bacillati</taxon>
        <taxon>Actinomycetota</taxon>
        <taxon>Actinomycetes</taxon>
        <taxon>Actinomycetales</taxon>
        <taxon>Actinomycetaceae</taxon>
        <taxon>Actinomyces</taxon>
    </lineage>
</organism>
<evidence type="ECO:0000313" key="3">
    <source>
        <dbReference type="Proteomes" id="UP000266895"/>
    </source>
</evidence>
<dbReference type="Proteomes" id="UP000266895">
    <property type="component" value="Chromosome"/>
</dbReference>
<feature type="signal peptide" evidence="1">
    <location>
        <begin position="1"/>
        <end position="25"/>
    </location>
</feature>
<reference evidence="2 3" key="1">
    <citation type="submission" date="2018-12" db="EMBL/GenBank/DDBJ databases">
        <authorList>
            <consortium name="Pathogen Informatics"/>
        </authorList>
    </citation>
    <scope>NUCLEOTIDE SEQUENCE [LARGE SCALE GENOMIC DNA]</scope>
    <source>
        <strain evidence="2 3">NCTC11636</strain>
    </source>
</reference>
<dbReference type="EMBL" id="LR134350">
    <property type="protein sequence ID" value="VEG26194.1"/>
    <property type="molecule type" value="Genomic_DNA"/>
</dbReference>
<keyword evidence="3" id="KW-1185">Reference proteome</keyword>
<protein>
    <recommendedName>
        <fullName evidence="4">Translocation protein TolB</fullName>
    </recommendedName>
</protein>
<proteinExistence type="predicted"/>
<dbReference type="SUPFAM" id="SSF51004">
    <property type="entry name" value="C-terminal (heme d1) domain of cytochrome cd1-nitrite reductase"/>
    <property type="match status" value="1"/>
</dbReference>
<feature type="chain" id="PRO_5018752021" description="Translocation protein TolB" evidence="1">
    <location>
        <begin position="26"/>
        <end position="463"/>
    </location>
</feature>
<sequence length="463" mass="49703">MSPYLLRRRAALATVLTLTACGAPACSSTSSAPATGPASAPAVANPFDALYDPDFTLSTLSDEPVAPLSRPERATGLEQATVDPTYGTLLYRATDAADSLQANGSARMRHEYSRRQAFNADNTRHLAQDGSGAWHLYDSTTFAHLAVLTDLVGDCEPLWHASDPRLLRYTGRNGSTTWRSLDVDTGRSELLFDFADATPWPEAASYWTKGEGTTSADGRYLALMATTYDDATQSTTIHGLVVLDLDERTIVGTLDAAEFPVPHALPDHVSTSASGRHAVVSWLAGEGGTVAYARDFSSSRVLTQGSEHSDLAFGPDHEDYLLYADYTSGALVALDLDTGESFELRSLYPEAGESYALHVSGQAHDAPGWAVVSTYADSADYGTTAPAPTLRPEYRKVWLVELVPDGRALNVVHTRVSETGATGYFAEPQATVSRDLSRILVASDLGSGTIEDYLIGLPSWVRR</sequence>